<accession>A0AAW1XKM7</accession>
<organism evidence="1 2">
    <name type="scientific">Rubus argutus</name>
    <name type="common">Southern blackberry</name>
    <dbReference type="NCBI Taxonomy" id="59490"/>
    <lineage>
        <taxon>Eukaryota</taxon>
        <taxon>Viridiplantae</taxon>
        <taxon>Streptophyta</taxon>
        <taxon>Embryophyta</taxon>
        <taxon>Tracheophyta</taxon>
        <taxon>Spermatophyta</taxon>
        <taxon>Magnoliopsida</taxon>
        <taxon>eudicotyledons</taxon>
        <taxon>Gunneridae</taxon>
        <taxon>Pentapetalae</taxon>
        <taxon>rosids</taxon>
        <taxon>fabids</taxon>
        <taxon>Rosales</taxon>
        <taxon>Rosaceae</taxon>
        <taxon>Rosoideae</taxon>
        <taxon>Rosoideae incertae sedis</taxon>
        <taxon>Rubus</taxon>
    </lineage>
</organism>
<reference evidence="1 2" key="1">
    <citation type="journal article" date="2023" name="G3 (Bethesda)">
        <title>A chromosome-length genome assembly and annotation of blackberry (Rubus argutus, cv. 'Hillquist').</title>
        <authorList>
            <person name="Bruna T."/>
            <person name="Aryal R."/>
            <person name="Dudchenko O."/>
            <person name="Sargent D.J."/>
            <person name="Mead D."/>
            <person name="Buti M."/>
            <person name="Cavallini A."/>
            <person name="Hytonen T."/>
            <person name="Andres J."/>
            <person name="Pham M."/>
            <person name="Weisz D."/>
            <person name="Mascagni F."/>
            <person name="Usai G."/>
            <person name="Natali L."/>
            <person name="Bassil N."/>
            <person name="Fernandez G.E."/>
            <person name="Lomsadze A."/>
            <person name="Armour M."/>
            <person name="Olukolu B."/>
            <person name="Poorten T."/>
            <person name="Britton C."/>
            <person name="Davik J."/>
            <person name="Ashrafi H."/>
            <person name="Aiden E.L."/>
            <person name="Borodovsky M."/>
            <person name="Worthington M."/>
        </authorList>
    </citation>
    <scope>NUCLEOTIDE SEQUENCE [LARGE SCALE GENOMIC DNA]</scope>
    <source>
        <strain evidence="1">PI 553951</strain>
    </source>
</reference>
<name>A0AAW1XKM7_RUBAR</name>
<keyword evidence="2" id="KW-1185">Reference proteome</keyword>
<dbReference type="AlphaFoldDB" id="A0AAW1XKM7"/>
<comment type="caution">
    <text evidence="1">The sequence shown here is derived from an EMBL/GenBank/DDBJ whole genome shotgun (WGS) entry which is preliminary data.</text>
</comment>
<dbReference type="Proteomes" id="UP001457282">
    <property type="component" value="Unassembled WGS sequence"/>
</dbReference>
<protein>
    <submittedName>
        <fullName evidence="1">Uncharacterized protein</fullName>
    </submittedName>
</protein>
<proteinExistence type="predicted"/>
<evidence type="ECO:0000313" key="1">
    <source>
        <dbReference type="EMBL" id="KAK9936955.1"/>
    </source>
</evidence>
<dbReference type="EMBL" id="JBEDUW010000003">
    <property type="protein sequence ID" value="KAK9936955.1"/>
    <property type="molecule type" value="Genomic_DNA"/>
</dbReference>
<sequence>MGVVRMKFGFCRRCWVKQSLHGWAEWVPRSIGRADLGLIAAFNGGNLERSQQLGKRIDAGSENRGRIEDAGWIGGAARVCRGGAAKSSACTEEARMIGLHSGVGNFSKGAMEELPWVDELGSSRLSLWPCEIADEGSDTTDVVVLLGLSN</sequence>
<evidence type="ECO:0000313" key="2">
    <source>
        <dbReference type="Proteomes" id="UP001457282"/>
    </source>
</evidence>
<gene>
    <name evidence="1" type="ORF">M0R45_013774</name>
</gene>